<reference evidence="2 3" key="1">
    <citation type="submission" date="2017-07" db="EMBL/GenBank/DDBJ databases">
        <title>Sandarakinorhabdus cyanobacteriorum sp. nov., a novel bacterium isolated from cyanobacterial aggregates in a eutrophic lake.</title>
        <authorList>
            <person name="Cai H."/>
        </authorList>
    </citation>
    <scope>NUCLEOTIDE SEQUENCE [LARGE SCALE GENOMIC DNA]</scope>
    <source>
        <strain evidence="2 3">TH057</strain>
    </source>
</reference>
<keyword evidence="1" id="KW-1133">Transmembrane helix</keyword>
<proteinExistence type="predicted"/>
<accession>A0A255YZQ9</accession>
<keyword evidence="1" id="KW-0472">Membrane</keyword>
<dbReference type="Proteomes" id="UP000216991">
    <property type="component" value="Unassembled WGS sequence"/>
</dbReference>
<comment type="caution">
    <text evidence="2">The sequence shown here is derived from an EMBL/GenBank/DDBJ whole genome shotgun (WGS) entry which is preliminary data.</text>
</comment>
<feature type="transmembrane region" description="Helical" evidence="1">
    <location>
        <begin position="6"/>
        <end position="24"/>
    </location>
</feature>
<dbReference type="InterPro" id="IPR009323">
    <property type="entry name" value="DUF979"/>
</dbReference>
<dbReference type="Pfam" id="PF06166">
    <property type="entry name" value="DUF979"/>
    <property type="match status" value="1"/>
</dbReference>
<sequence length="313" mass="32227">MIGLPHLYLLAGLVFAGWAIATLLDRQHTARLRGSAFWALISLEFLAGDVLSDFHNGLIVLALVGLALAGAPGKGQPATTSTADRQASAAARGNRLFLPALIVPMVALAGTLALPRLGDLVDPKQVTLICLGLGAIIAIAVLLAWLRPPPSAAVQEGRRLAEGVGWAMILPQLLASLGMVFGLAGMGDIVGAVAPLAIPEGSRLAAVLVFTGGMALFTILMGNAFAAFPVLMGGIGLPVLVHGLGGDPVVIGAVGMLAGFCGTLLSPMAANFNIVPAALLNLPDRYAVIRAQWPTAVALWLFNTALIWGFAFR</sequence>
<feature type="transmembrane region" description="Helical" evidence="1">
    <location>
        <begin position="58"/>
        <end position="75"/>
    </location>
</feature>
<organism evidence="2 3">
    <name type="scientific">Sandarakinorhabdus cyanobacteriorum</name>
    <dbReference type="NCBI Taxonomy" id="1981098"/>
    <lineage>
        <taxon>Bacteria</taxon>
        <taxon>Pseudomonadati</taxon>
        <taxon>Pseudomonadota</taxon>
        <taxon>Alphaproteobacteria</taxon>
        <taxon>Sphingomonadales</taxon>
        <taxon>Sphingosinicellaceae</taxon>
        <taxon>Sandarakinorhabdus</taxon>
    </lineage>
</organism>
<evidence type="ECO:0000313" key="2">
    <source>
        <dbReference type="EMBL" id="OYQ34702.1"/>
    </source>
</evidence>
<dbReference type="OrthoDB" id="1689651at2"/>
<dbReference type="EMBL" id="NOXT01000067">
    <property type="protein sequence ID" value="OYQ34702.1"/>
    <property type="molecule type" value="Genomic_DNA"/>
</dbReference>
<gene>
    <name evidence="2" type="ORF">CHU93_02260</name>
</gene>
<feature type="transmembrane region" description="Helical" evidence="1">
    <location>
        <begin position="166"/>
        <end position="184"/>
    </location>
</feature>
<dbReference type="RefSeq" id="WP_094472582.1">
    <property type="nucleotide sequence ID" value="NZ_NOXT01000067.1"/>
</dbReference>
<feature type="transmembrane region" description="Helical" evidence="1">
    <location>
        <begin position="249"/>
        <end position="272"/>
    </location>
</feature>
<evidence type="ECO:0000256" key="1">
    <source>
        <dbReference type="SAM" id="Phobius"/>
    </source>
</evidence>
<keyword evidence="3" id="KW-1185">Reference proteome</keyword>
<evidence type="ECO:0000313" key="3">
    <source>
        <dbReference type="Proteomes" id="UP000216991"/>
    </source>
</evidence>
<feature type="transmembrane region" description="Helical" evidence="1">
    <location>
        <begin position="126"/>
        <end position="146"/>
    </location>
</feature>
<feature type="transmembrane region" description="Helical" evidence="1">
    <location>
        <begin position="292"/>
        <end position="312"/>
    </location>
</feature>
<protein>
    <recommendedName>
        <fullName evidence="4">DUF979 domain-containing protein</fullName>
    </recommendedName>
</protein>
<feature type="transmembrane region" description="Helical" evidence="1">
    <location>
        <begin position="96"/>
        <end position="114"/>
    </location>
</feature>
<evidence type="ECO:0008006" key="4">
    <source>
        <dbReference type="Google" id="ProtNLM"/>
    </source>
</evidence>
<feature type="transmembrane region" description="Helical" evidence="1">
    <location>
        <begin position="204"/>
        <end position="237"/>
    </location>
</feature>
<keyword evidence="1" id="KW-0812">Transmembrane</keyword>
<name>A0A255YZQ9_9SPHN</name>
<dbReference type="AlphaFoldDB" id="A0A255YZQ9"/>